<evidence type="ECO:0000256" key="2">
    <source>
        <dbReference type="ARBA" id="ARBA00022448"/>
    </source>
</evidence>
<dbReference type="GO" id="GO:0035494">
    <property type="term" value="P:SNARE complex disassembly"/>
    <property type="evidence" value="ECO:0007669"/>
    <property type="project" value="TreeGrafter"/>
</dbReference>
<accession>A0A6A6UEV7</accession>
<dbReference type="SUPFAM" id="SSF48452">
    <property type="entry name" value="TPR-like"/>
    <property type="match status" value="1"/>
</dbReference>
<dbReference type="Pfam" id="PF14938">
    <property type="entry name" value="SNAP"/>
    <property type="match status" value="1"/>
</dbReference>
<dbReference type="GO" id="GO:0005774">
    <property type="term" value="C:vacuolar membrane"/>
    <property type="evidence" value="ECO:0007669"/>
    <property type="project" value="TreeGrafter"/>
</dbReference>
<proteinExistence type="inferred from homology"/>
<keyword evidence="3" id="KW-0653">Protein transport</keyword>
<reference evidence="4" key="1">
    <citation type="journal article" date="2020" name="Stud. Mycol.">
        <title>101 Dothideomycetes genomes: a test case for predicting lifestyles and emergence of pathogens.</title>
        <authorList>
            <person name="Haridas S."/>
            <person name="Albert R."/>
            <person name="Binder M."/>
            <person name="Bloem J."/>
            <person name="Labutti K."/>
            <person name="Salamov A."/>
            <person name="Andreopoulos B."/>
            <person name="Baker S."/>
            <person name="Barry K."/>
            <person name="Bills G."/>
            <person name="Bluhm B."/>
            <person name="Cannon C."/>
            <person name="Castanera R."/>
            <person name="Culley D."/>
            <person name="Daum C."/>
            <person name="Ezra D."/>
            <person name="Gonzalez J."/>
            <person name="Henrissat B."/>
            <person name="Kuo A."/>
            <person name="Liang C."/>
            <person name="Lipzen A."/>
            <person name="Lutzoni F."/>
            <person name="Magnuson J."/>
            <person name="Mondo S."/>
            <person name="Nolan M."/>
            <person name="Ohm R."/>
            <person name="Pangilinan J."/>
            <person name="Park H.-J."/>
            <person name="Ramirez L."/>
            <person name="Alfaro M."/>
            <person name="Sun H."/>
            <person name="Tritt A."/>
            <person name="Yoshinaga Y."/>
            <person name="Zwiers L.-H."/>
            <person name="Turgeon B."/>
            <person name="Goodwin S."/>
            <person name="Spatafora J."/>
            <person name="Crous P."/>
            <person name="Grigoriev I."/>
        </authorList>
    </citation>
    <scope>NUCLEOTIDE SEQUENCE</scope>
    <source>
        <strain evidence="4">CBS 115976</strain>
    </source>
</reference>
<dbReference type="GO" id="GO:0006886">
    <property type="term" value="P:intracellular protein transport"/>
    <property type="evidence" value="ECO:0007669"/>
    <property type="project" value="InterPro"/>
</dbReference>
<gene>
    <name evidence="4" type="ORF">BT63DRAFT_423114</name>
</gene>
<organism evidence="4 5">
    <name type="scientific">Microthyrium microscopicum</name>
    <dbReference type="NCBI Taxonomy" id="703497"/>
    <lineage>
        <taxon>Eukaryota</taxon>
        <taxon>Fungi</taxon>
        <taxon>Dikarya</taxon>
        <taxon>Ascomycota</taxon>
        <taxon>Pezizomycotina</taxon>
        <taxon>Dothideomycetes</taxon>
        <taxon>Dothideomycetes incertae sedis</taxon>
        <taxon>Microthyriales</taxon>
        <taxon>Microthyriaceae</taxon>
        <taxon>Microthyrium</taxon>
    </lineage>
</organism>
<dbReference type="Gene3D" id="1.25.40.10">
    <property type="entry name" value="Tetratricopeptide repeat domain"/>
    <property type="match status" value="1"/>
</dbReference>
<dbReference type="PANTHER" id="PTHR13768:SF8">
    <property type="entry name" value="ALPHA-SOLUBLE NSF ATTACHMENT PROTEIN"/>
    <property type="match status" value="1"/>
</dbReference>
<sequence length="292" mass="32310">MGEGDSLYAKAEAKLKSATRGFSFFTDKPTIYDEAAELFKDAAARYYADDQLQQSGKAYERSANIRLTNLNDELEAAAMLEKAHTSYLSVDRAKAISISEQVIQLQTNKGRFDRAAKTHEDLGGLYATSNNPQDKAKAIENLEKSIKYYTDAKRPASANKNRQLAAQVAAELGDYYKAIDLLMIGAETTAAAPNGRFLVKTYLFKVGVCSLATGDIVGIKKVLDNCGRIDPGFYQEREGRFIIDQMEALEQQDSDRIKANTAAWVPAPEPWMRQLLDTVVVNHATAPEEDFS</sequence>
<dbReference type="EMBL" id="MU004233">
    <property type="protein sequence ID" value="KAF2670815.1"/>
    <property type="molecule type" value="Genomic_DNA"/>
</dbReference>
<dbReference type="AlphaFoldDB" id="A0A6A6UEV7"/>
<protein>
    <submittedName>
        <fullName evidence="4">TPR-like protein</fullName>
    </submittedName>
</protein>
<keyword evidence="2" id="KW-0813">Transport</keyword>
<dbReference type="InterPro" id="IPR000744">
    <property type="entry name" value="NSF_attach"/>
</dbReference>
<evidence type="ECO:0000313" key="4">
    <source>
        <dbReference type="EMBL" id="KAF2670815.1"/>
    </source>
</evidence>
<dbReference type="OrthoDB" id="9984275at2759"/>
<keyword evidence="5" id="KW-1185">Reference proteome</keyword>
<dbReference type="InterPro" id="IPR011990">
    <property type="entry name" value="TPR-like_helical_dom_sf"/>
</dbReference>
<evidence type="ECO:0000256" key="1">
    <source>
        <dbReference type="ARBA" id="ARBA00010050"/>
    </source>
</evidence>
<dbReference type="GO" id="GO:0019905">
    <property type="term" value="F:syntaxin binding"/>
    <property type="evidence" value="ECO:0007669"/>
    <property type="project" value="TreeGrafter"/>
</dbReference>
<dbReference type="Proteomes" id="UP000799302">
    <property type="component" value="Unassembled WGS sequence"/>
</dbReference>
<dbReference type="PANTHER" id="PTHR13768">
    <property type="entry name" value="SOLUBLE NSF ATTACHMENT PROTEIN SNAP"/>
    <property type="match status" value="1"/>
</dbReference>
<evidence type="ECO:0000256" key="3">
    <source>
        <dbReference type="ARBA" id="ARBA00022927"/>
    </source>
</evidence>
<dbReference type="PRINTS" id="PR00448">
    <property type="entry name" value="NSFATTACHMNT"/>
</dbReference>
<comment type="similarity">
    <text evidence="1">Belongs to the SNAP family.</text>
</comment>
<dbReference type="GO" id="GO:0031201">
    <property type="term" value="C:SNARE complex"/>
    <property type="evidence" value="ECO:0007669"/>
    <property type="project" value="TreeGrafter"/>
</dbReference>
<evidence type="ECO:0000313" key="5">
    <source>
        <dbReference type="Proteomes" id="UP000799302"/>
    </source>
</evidence>
<name>A0A6A6UEV7_9PEZI</name>
<dbReference type="GO" id="GO:0005483">
    <property type="term" value="F:soluble NSF attachment protein activity"/>
    <property type="evidence" value="ECO:0007669"/>
    <property type="project" value="TreeGrafter"/>
</dbReference>